<dbReference type="Gene3D" id="3.40.50.300">
    <property type="entry name" value="P-loop containing nucleotide triphosphate hydrolases"/>
    <property type="match status" value="1"/>
</dbReference>
<evidence type="ECO:0000256" key="2">
    <source>
        <dbReference type="ARBA" id="ARBA00022448"/>
    </source>
</evidence>
<evidence type="ECO:0000259" key="5">
    <source>
        <dbReference type="PROSITE" id="PS50893"/>
    </source>
</evidence>
<dbReference type="AlphaFoldDB" id="A0AAW6U9K3"/>
<dbReference type="PROSITE" id="PS50893">
    <property type="entry name" value="ABC_TRANSPORTER_2"/>
    <property type="match status" value="1"/>
</dbReference>
<dbReference type="SMART" id="SM00382">
    <property type="entry name" value="AAA"/>
    <property type="match status" value="1"/>
</dbReference>
<proteinExistence type="inferred from homology"/>
<evidence type="ECO:0000313" key="7">
    <source>
        <dbReference type="Proteomes" id="UP001431532"/>
    </source>
</evidence>
<sequence length="222" mass="25591">MIKYQDVAVSFGKFNALHDVNFEIKPGDFLHIVGPNGSGKTTLVKLLVGLLKPTEGVISLKNVTMGYLPQKLNTKANLPMMVREVIYSGFKKQKLIPSSTECELIRFWLEKMEIPQLFNESMMHLSGGQQQRVFLIRALIAEPELLILDEPTSALDPSFREKFYQLLYELQQKKNMTIIHVTHDLTDAVKDDCLTMYVDQTIKFFGPYRDYHEFEHRGHSHD</sequence>
<comment type="caution">
    <text evidence="6">The sequence shown here is derived from an EMBL/GenBank/DDBJ whole genome shotgun (WGS) entry which is preliminary data.</text>
</comment>
<dbReference type="InterPro" id="IPR003439">
    <property type="entry name" value="ABC_transporter-like_ATP-bd"/>
</dbReference>
<dbReference type="Proteomes" id="UP001431532">
    <property type="component" value="Unassembled WGS sequence"/>
</dbReference>
<dbReference type="GO" id="GO:0016887">
    <property type="term" value="F:ATP hydrolysis activity"/>
    <property type="evidence" value="ECO:0007669"/>
    <property type="project" value="InterPro"/>
</dbReference>
<dbReference type="InterPro" id="IPR050153">
    <property type="entry name" value="Metal_Ion_Import_ABC"/>
</dbReference>
<dbReference type="InterPro" id="IPR017871">
    <property type="entry name" value="ABC_transporter-like_CS"/>
</dbReference>
<keyword evidence="4 6" id="KW-0067">ATP-binding</keyword>
<dbReference type="SUPFAM" id="SSF52540">
    <property type="entry name" value="P-loop containing nucleoside triphosphate hydrolases"/>
    <property type="match status" value="1"/>
</dbReference>
<keyword evidence="7" id="KW-1185">Reference proteome</keyword>
<dbReference type="EMBL" id="JASCXW010000027">
    <property type="protein sequence ID" value="MDI6453395.1"/>
    <property type="molecule type" value="Genomic_DNA"/>
</dbReference>
<dbReference type="InterPro" id="IPR027417">
    <property type="entry name" value="P-loop_NTPase"/>
</dbReference>
<evidence type="ECO:0000256" key="4">
    <source>
        <dbReference type="ARBA" id="ARBA00022840"/>
    </source>
</evidence>
<accession>A0AAW6U9K3</accession>
<evidence type="ECO:0000256" key="3">
    <source>
        <dbReference type="ARBA" id="ARBA00022741"/>
    </source>
</evidence>
<reference evidence="6" key="1">
    <citation type="submission" date="2023-05" db="EMBL/GenBank/DDBJ databases">
        <title>Mariniplasma microaerophilum sp. nov., a novel anaerobic mollicute isolated from terrestrial mud volcano, Taman Peninsula, Russia.</title>
        <authorList>
            <person name="Khomyakova M.A."/>
            <person name="Merkel A.Y."/>
            <person name="Slobodkin A.I."/>
        </authorList>
    </citation>
    <scope>NUCLEOTIDE SEQUENCE</scope>
    <source>
        <strain evidence="6">M4Ah</strain>
    </source>
</reference>
<dbReference type="GO" id="GO:0005524">
    <property type="term" value="F:ATP binding"/>
    <property type="evidence" value="ECO:0007669"/>
    <property type="project" value="UniProtKB-KW"/>
</dbReference>
<evidence type="ECO:0000256" key="1">
    <source>
        <dbReference type="ARBA" id="ARBA00005417"/>
    </source>
</evidence>
<gene>
    <name evidence="6" type="ORF">QJ521_07445</name>
</gene>
<evidence type="ECO:0000313" key="6">
    <source>
        <dbReference type="EMBL" id="MDI6453395.1"/>
    </source>
</evidence>
<dbReference type="PROSITE" id="PS00211">
    <property type="entry name" value="ABC_TRANSPORTER_1"/>
    <property type="match status" value="1"/>
</dbReference>
<protein>
    <submittedName>
        <fullName evidence="6">ATP-binding cassette domain-containing protein</fullName>
    </submittedName>
</protein>
<name>A0AAW6U9K3_9MOLU</name>
<comment type="similarity">
    <text evidence="1">Belongs to the ABC transporter superfamily.</text>
</comment>
<feature type="domain" description="ABC transporter" evidence="5">
    <location>
        <begin position="2"/>
        <end position="222"/>
    </location>
</feature>
<dbReference type="Pfam" id="PF00005">
    <property type="entry name" value="ABC_tran"/>
    <property type="match status" value="1"/>
</dbReference>
<dbReference type="RefSeq" id="WP_282839827.1">
    <property type="nucleotide sequence ID" value="NZ_JASCXW010000027.1"/>
</dbReference>
<dbReference type="PANTHER" id="PTHR42734:SF17">
    <property type="entry name" value="METAL TRANSPORT SYSTEM ATP-BINDING PROTEIN TM_0124-RELATED"/>
    <property type="match status" value="1"/>
</dbReference>
<dbReference type="PANTHER" id="PTHR42734">
    <property type="entry name" value="METAL TRANSPORT SYSTEM ATP-BINDING PROTEIN TM_0124-RELATED"/>
    <property type="match status" value="1"/>
</dbReference>
<dbReference type="InterPro" id="IPR003593">
    <property type="entry name" value="AAA+_ATPase"/>
</dbReference>
<keyword evidence="3" id="KW-0547">Nucleotide-binding</keyword>
<organism evidence="6 7">
    <name type="scientific">Peloplasma aerotolerans</name>
    <dbReference type="NCBI Taxonomy" id="3044389"/>
    <lineage>
        <taxon>Bacteria</taxon>
        <taxon>Bacillati</taxon>
        <taxon>Mycoplasmatota</taxon>
        <taxon>Mollicutes</taxon>
        <taxon>Acholeplasmatales</taxon>
        <taxon>Acholeplasmataceae</taxon>
        <taxon>Peloplasma</taxon>
    </lineage>
</organism>
<keyword evidence="2" id="KW-0813">Transport</keyword>